<dbReference type="AlphaFoldDB" id="G0MW74"/>
<dbReference type="EMBL" id="GL379816">
    <property type="protein sequence ID" value="EGT45895.1"/>
    <property type="molecule type" value="Genomic_DNA"/>
</dbReference>
<dbReference type="HOGENOM" id="CLU_038442_0_0_1"/>
<evidence type="ECO:0000313" key="1">
    <source>
        <dbReference type="EMBL" id="EGT45895.1"/>
    </source>
</evidence>
<dbReference type="Proteomes" id="UP000008068">
    <property type="component" value="Unassembled WGS sequence"/>
</dbReference>
<keyword evidence="2" id="KW-1185">Reference proteome</keyword>
<protein>
    <submittedName>
        <fullName evidence="1">Uncharacterized protein</fullName>
    </submittedName>
</protein>
<organism evidence="2">
    <name type="scientific">Caenorhabditis brenneri</name>
    <name type="common">Nematode worm</name>
    <dbReference type="NCBI Taxonomy" id="135651"/>
    <lineage>
        <taxon>Eukaryota</taxon>
        <taxon>Metazoa</taxon>
        <taxon>Ecdysozoa</taxon>
        <taxon>Nematoda</taxon>
        <taxon>Chromadorea</taxon>
        <taxon>Rhabditida</taxon>
        <taxon>Rhabditina</taxon>
        <taxon>Rhabditomorpha</taxon>
        <taxon>Rhabditoidea</taxon>
        <taxon>Rhabditidae</taxon>
        <taxon>Peloderinae</taxon>
        <taxon>Caenorhabditis</taxon>
    </lineage>
</organism>
<reference evidence="2" key="1">
    <citation type="submission" date="2011-07" db="EMBL/GenBank/DDBJ databases">
        <authorList>
            <consortium name="Caenorhabditis brenneri Sequencing and Analysis Consortium"/>
            <person name="Wilson R.K."/>
        </authorList>
    </citation>
    <scope>NUCLEOTIDE SEQUENCE [LARGE SCALE GENOMIC DNA]</scope>
    <source>
        <strain evidence="2">PB2801</strain>
    </source>
</reference>
<dbReference type="InParanoid" id="G0MW74"/>
<dbReference type="OrthoDB" id="5871778at2759"/>
<sequence length="401" mass="46038">MAQTTSLADGSEWISDLEVIRTGKTYEIDWKACSKKENIQLQPNLLYFRNPNFRKMYGVKYFLMDEEDNLKIGTTVTNAGELDPEKLFFRYARNFRSLTDCVKEAGKQTLHIRCLASLGNVLLHIFCDDALEVIQILLQKKEGGMGFSDKQKLEKYRKKWTPAHDYLHKTILVTQFLAILDEFGCDKTPIRFHPDSLLCNRTKASAVKFGAVLSTWSHDACPITDIPNALRVIFEGCVKGVNWKTEKCRVHDYCRNNLRTEILKAMRMIVNIGVGTYIKLSHLFEIVEDLKKNCPGIYGFEICPEYLYRHVEYDGDLPGEDYHNVCDYYGIPSYAPPENLVTWKARFYTEVGWMQAFFLPKKSSGIRDLLSIAVFSTTWNAVINIFSHICFSVVLQAMSCG</sequence>
<dbReference type="STRING" id="135651.G0MW74"/>
<evidence type="ECO:0000313" key="2">
    <source>
        <dbReference type="Proteomes" id="UP000008068"/>
    </source>
</evidence>
<gene>
    <name evidence="1" type="ORF">CAEBREN_11874</name>
</gene>
<name>G0MW74_CAEBE</name>
<proteinExistence type="predicted"/>
<dbReference type="eggNOG" id="KOG0800">
    <property type="taxonomic scope" value="Eukaryota"/>
</dbReference>
<accession>G0MW74</accession>